<dbReference type="InterPro" id="IPR051687">
    <property type="entry name" value="Peroxisomal_Beta-Oxidation"/>
</dbReference>
<keyword evidence="7" id="KW-0576">Peroxisome</keyword>
<dbReference type="InterPro" id="IPR057326">
    <property type="entry name" value="KR_dom"/>
</dbReference>
<dbReference type="InterPro" id="IPR054357">
    <property type="entry name" value="MFE-2_N"/>
</dbReference>
<dbReference type="EMBL" id="CP011125">
    <property type="protein sequence ID" value="AKF09773.1"/>
    <property type="molecule type" value="Genomic_DNA"/>
</dbReference>
<dbReference type="Gene3D" id="3.30.1050.10">
    <property type="entry name" value="SCP2 sterol-binding domain"/>
    <property type="match status" value="3"/>
</dbReference>
<evidence type="ECO:0000256" key="4">
    <source>
        <dbReference type="ARBA" id="ARBA00022832"/>
    </source>
</evidence>
<dbReference type="PANTHER" id="PTHR45024">
    <property type="entry name" value="DEHYDROGENASES, SHORT CHAIN"/>
    <property type="match status" value="1"/>
</dbReference>
<dbReference type="PRINTS" id="PR00080">
    <property type="entry name" value="SDRFAMILY"/>
</dbReference>
<dbReference type="PROSITE" id="PS00061">
    <property type="entry name" value="ADH_SHORT"/>
    <property type="match status" value="1"/>
</dbReference>
<evidence type="ECO:0000313" key="11">
    <source>
        <dbReference type="EMBL" id="AKF09773.1"/>
    </source>
</evidence>
<evidence type="ECO:0000256" key="2">
    <source>
        <dbReference type="ARBA" id="ARBA00005005"/>
    </source>
</evidence>
<evidence type="ECO:0000313" key="12">
    <source>
        <dbReference type="Proteomes" id="UP000034883"/>
    </source>
</evidence>
<name>A0A0F6W808_9BACT</name>
<dbReference type="Gene3D" id="3.10.129.10">
    <property type="entry name" value="Hotdog Thioesterase"/>
    <property type="match status" value="1"/>
</dbReference>
<dbReference type="RefSeq" id="WP_053236789.1">
    <property type="nucleotide sequence ID" value="NZ_CP011125.1"/>
</dbReference>
<dbReference type="CDD" id="cd03448">
    <property type="entry name" value="HDE_HSD"/>
    <property type="match status" value="1"/>
</dbReference>
<dbReference type="Pfam" id="PF00106">
    <property type="entry name" value="adh_short"/>
    <property type="match status" value="1"/>
</dbReference>
<accession>A0A0F6W808</accession>
<comment type="similarity">
    <text evidence="3">Belongs to the short-chain dehydrogenases/reductases (SDR) family.</text>
</comment>
<sequence length="1017" mass="108483">MSKELRFDGKVVVVTGAGNGLGRSHALEFARRGAKVVVNDLGGSHTGEGASQTAAQKVVDEIKAAGGEAVANYDSVENGENIVETAIDTFGRIDVLINNAGILRDVSFAKMTEQDWDLVYRVHVKGAFKCTHAAWPHMRDQKFGRIIMTASAAGIYGNFGQANYAMAKLGLAGFANTLAIEGRKNNVIVNTIAPVAGSRMTETVMPQNLLDALKPEYVTALVVELCHESHEDTGGLYEVGGGYYGKLRWERTKGKLFRLGRPVKAEDVHEAWGEISKFDESATHPPHIAGSLQPIMDNVEAGPSKGGNQYIDVDQALGYEFPEMKSAYDERDLALYALGVGAARDPNDDRDLQLVYEMHGSGFKPLPTYGVIPAINCILTMGKEGKTAPGMKYGLDRVLHGEQYLELVRPLPPKQKLVHKAKIKDIWDKGSDGGKKGGAVVITAIESFDEDGDLLIKNEVSTFVRGAGGWGGDRGPAAEVNVAPDRAPDARVEQTIDSNQALLYRLSGDWNPLHADPGFAKAFGFERPILHGLCTFGYAARHVIQSFAKDGDPRYFKSIKVRFADPVLPGETVITEMWKESETRILFRVKVKERDKVVISNAAIELFPELPKAKEKKKPAAASAGGGGTPIPNSSDVFAGIAAFVAKKGADAVSQAKTIFAFKLKSPDSVWTLDLKNGTGSVAQGESVPAECTFEITDADFMDMVSGKADAMKLFTTGKLKISGNVMASQKLGPILKNVDPNDVMAAAKKRSGGGASAPEPHQAGSVEVTPTSEDIFGGITRYVAKNTDLAAKIKIVYAFKLKNPDSVWTIDLKNGNGAVLKGEPIPAECTLEISDADFMDMCTGKSDAMKLFTTGKLKISGNVMASQKLDFLRKVDPKDVEAAMKARTGAGGGEKSAAVAAAPSAQPKSAQAPAIVDALSKRIASNAGLVREVGYVVELRVKDPENVWTIDLKNGSGSVVSGGGKGADTIVTISDADLATLASGATTPQKLYQRGALRIDGDAHVAQRLGFMTKLA</sequence>
<feature type="region of interest" description="Disordered" evidence="9">
    <location>
        <begin position="749"/>
        <end position="769"/>
    </location>
</feature>
<reference evidence="11 12" key="1">
    <citation type="submission" date="2015-03" db="EMBL/GenBank/DDBJ databases">
        <title>Genome assembly of Sandaracinus amylolyticus DSM 53668.</title>
        <authorList>
            <person name="Sharma G."/>
            <person name="Subramanian S."/>
        </authorList>
    </citation>
    <scope>NUCLEOTIDE SEQUENCE [LARGE SCALE GENOMIC DNA]</scope>
    <source>
        <strain evidence="11 12">DSM 53668</strain>
    </source>
</reference>
<dbReference type="GO" id="GO:0004300">
    <property type="term" value="F:enoyl-CoA hydratase activity"/>
    <property type="evidence" value="ECO:0007669"/>
    <property type="project" value="UniProtKB-ARBA"/>
</dbReference>
<dbReference type="Pfam" id="PF01575">
    <property type="entry name" value="MaoC_dehydratas"/>
    <property type="match status" value="1"/>
</dbReference>
<dbReference type="Gene3D" id="1.10.287.4290">
    <property type="match status" value="1"/>
</dbReference>
<evidence type="ECO:0000259" key="10">
    <source>
        <dbReference type="SMART" id="SM00822"/>
    </source>
</evidence>
<dbReference type="CDD" id="cd05353">
    <property type="entry name" value="hydroxyacyl-CoA-like_DH_SDR_c-like"/>
    <property type="match status" value="1"/>
</dbReference>
<keyword evidence="8" id="KW-0456">Lyase</keyword>
<dbReference type="Proteomes" id="UP000034883">
    <property type="component" value="Chromosome"/>
</dbReference>
<dbReference type="GO" id="GO:0006635">
    <property type="term" value="P:fatty acid beta-oxidation"/>
    <property type="evidence" value="ECO:0007669"/>
    <property type="project" value="UniProtKB-UniPathway"/>
</dbReference>
<evidence type="ECO:0000256" key="8">
    <source>
        <dbReference type="ARBA" id="ARBA00023239"/>
    </source>
</evidence>
<dbReference type="AlphaFoldDB" id="A0A0F6W808"/>
<dbReference type="Pfam" id="PF22622">
    <property type="entry name" value="MFE-2_hydrat-2_N"/>
    <property type="match status" value="1"/>
</dbReference>
<dbReference type="InterPro" id="IPR020904">
    <property type="entry name" value="Sc_DH/Rdtase_CS"/>
</dbReference>
<dbReference type="Gene3D" id="3.40.50.720">
    <property type="entry name" value="NAD(P)-binding Rossmann-like Domain"/>
    <property type="match status" value="1"/>
</dbReference>
<organism evidence="11 12">
    <name type="scientific">Sandaracinus amylolyticus</name>
    <dbReference type="NCBI Taxonomy" id="927083"/>
    <lineage>
        <taxon>Bacteria</taxon>
        <taxon>Pseudomonadati</taxon>
        <taxon>Myxococcota</taxon>
        <taxon>Polyangia</taxon>
        <taxon>Polyangiales</taxon>
        <taxon>Sandaracinaceae</taxon>
        <taxon>Sandaracinus</taxon>
    </lineage>
</organism>
<evidence type="ECO:0000256" key="5">
    <source>
        <dbReference type="ARBA" id="ARBA00023002"/>
    </source>
</evidence>
<evidence type="ECO:0000256" key="6">
    <source>
        <dbReference type="ARBA" id="ARBA00023098"/>
    </source>
</evidence>
<evidence type="ECO:0000256" key="7">
    <source>
        <dbReference type="ARBA" id="ARBA00023140"/>
    </source>
</evidence>
<dbReference type="KEGG" id="samy:DB32_006922"/>
<dbReference type="GO" id="GO:0005737">
    <property type="term" value="C:cytoplasm"/>
    <property type="evidence" value="ECO:0007669"/>
    <property type="project" value="UniProtKB-ARBA"/>
</dbReference>
<feature type="domain" description="Ketoreductase" evidence="10">
    <location>
        <begin position="10"/>
        <end position="203"/>
    </location>
</feature>
<dbReference type="GO" id="GO:0016491">
    <property type="term" value="F:oxidoreductase activity"/>
    <property type="evidence" value="ECO:0007669"/>
    <property type="project" value="UniProtKB-KW"/>
</dbReference>
<dbReference type="InterPro" id="IPR003033">
    <property type="entry name" value="SCP2_sterol-bd_dom"/>
</dbReference>
<dbReference type="InterPro" id="IPR029069">
    <property type="entry name" value="HotDog_dom_sf"/>
</dbReference>
<dbReference type="FunFam" id="3.40.50.720:FF:000185">
    <property type="entry name" value="peroxisomal multifunctional enzyme type 2"/>
    <property type="match status" value="1"/>
</dbReference>
<dbReference type="Pfam" id="PF02036">
    <property type="entry name" value="SCP2"/>
    <property type="match status" value="3"/>
</dbReference>
<keyword evidence="4" id="KW-0276">Fatty acid metabolism</keyword>
<dbReference type="SMART" id="SM00822">
    <property type="entry name" value="PKS_KR"/>
    <property type="match status" value="1"/>
</dbReference>
<dbReference type="OrthoDB" id="9804774at2"/>
<dbReference type="PRINTS" id="PR00081">
    <property type="entry name" value="GDHRDH"/>
</dbReference>
<evidence type="ECO:0000256" key="3">
    <source>
        <dbReference type="ARBA" id="ARBA00006484"/>
    </source>
</evidence>
<comment type="pathway">
    <text evidence="2">Lipid metabolism; fatty acid beta-oxidation.</text>
</comment>
<gene>
    <name evidence="11" type="ORF">DB32_006922</name>
</gene>
<dbReference type="InterPro" id="IPR036291">
    <property type="entry name" value="NAD(P)-bd_dom_sf"/>
</dbReference>
<dbReference type="PANTHER" id="PTHR45024:SF2">
    <property type="entry name" value="SCP2 DOMAIN-CONTAINING PROTEIN"/>
    <property type="match status" value="1"/>
</dbReference>
<dbReference type="STRING" id="927083.DB32_006922"/>
<protein>
    <submittedName>
        <fullName evidence="11">Oxidoreductase, short chain dehydrogenase/reductase family</fullName>
    </submittedName>
</protein>
<keyword evidence="12" id="KW-1185">Reference proteome</keyword>
<dbReference type="InterPro" id="IPR002539">
    <property type="entry name" value="MaoC-like_dom"/>
</dbReference>
<comment type="subcellular location">
    <subcellularLocation>
        <location evidence="1">Peroxisome</location>
    </subcellularLocation>
</comment>
<proteinExistence type="inferred from homology"/>
<dbReference type="InterPro" id="IPR036527">
    <property type="entry name" value="SCP2_sterol-bd_dom_sf"/>
</dbReference>
<evidence type="ECO:0000256" key="9">
    <source>
        <dbReference type="SAM" id="MobiDB-lite"/>
    </source>
</evidence>
<dbReference type="SUPFAM" id="SSF51735">
    <property type="entry name" value="NAD(P)-binding Rossmann-fold domains"/>
    <property type="match status" value="1"/>
</dbReference>
<keyword evidence="6" id="KW-0443">Lipid metabolism</keyword>
<dbReference type="SUPFAM" id="SSF55718">
    <property type="entry name" value="SCP-like"/>
    <property type="match status" value="3"/>
</dbReference>
<dbReference type="SUPFAM" id="SSF54637">
    <property type="entry name" value="Thioesterase/thiol ester dehydrase-isomerase"/>
    <property type="match status" value="2"/>
</dbReference>
<dbReference type="UniPathway" id="UPA00659"/>
<keyword evidence="5" id="KW-0560">Oxidoreductase</keyword>
<evidence type="ECO:0000256" key="1">
    <source>
        <dbReference type="ARBA" id="ARBA00004275"/>
    </source>
</evidence>
<dbReference type="InterPro" id="IPR002347">
    <property type="entry name" value="SDR_fam"/>
</dbReference>